<name>A0ABS1JKV4_9BURK</name>
<protein>
    <submittedName>
        <fullName evidence="3">Glycosyltransferase</fullName>
    </submittedName>
</protein>
<dbReference type="InterPro" id="IPR028098">
    <property type="entry name" value="Glyco_trans_4-like_N"/>
</dbReference>
<dbReference type="RefSeq" id="WP_201688067.1">
    <property type="nucleotide sequence ID" value="NZ_JAEQND010000003.1"/>
</dbReference>
<evidence type="ECO:0000259" key="2">
    <source>
        <dbReference type="Pfam" id="PF13439"/>
    </source>
</evidence>
<reference evidence="3 4" key="1">
    <citation type="journal article" date="2017" name="Int. J. Syst. Evol. Microbiol.">
        <title>Ramlibacter alkalitolerans sp. nov., alkali-tolerant bacterium isolated from soil of ginseng.</title>
        <authorList>
            <person name="Lee D.H."/>
            <person name="Cha C.J."/>
        </authorList>
    </citation>
    <scope>NUCLEOTIDE SEQUENCE [LARGE SCALE GENOMIC DNA]</scope>
    <source>
        <strain evidence="3 4">KACC 19305</strain>
    </source>
</reference>
<feature type="domain" description="Glycosyltransferase subfamily 4-like N-terminal" evidence="2">
    <location>
        <begin position="14"/>
        <end position="168"/>
    </location>
</feature>
<dbReference type="Pfam" id="PF13439">
    <property type="entry name" value="Glyco_transf_4"/>
    <property type="match status" value="1"/>
</dbReference>
<dbReference type="Pfam" id="PF00534">
    <property type="entry name" value="Glycos_transf_1"/>
    <property type="match status" value="1"/>
</dbReference>
<dbReference type="SUPFAM" id="SSF53756">
    <property type="entry name" value="UDP-Glycosyltransferase/glycogen phosphorylase"/>
    <property type="match status" value="1"/>
</dbReference>
<organism evidence="3 4">
    <name type="scientific">Ramlibacter alkalitolerans</name>
    <dbReference type="NCBI Taxonomy" id="2039631"/>
    <lineage>
        <taxon>Bacteria</taxon>
        <taxon>Pseudomonadati</taxon>
        <taxon>Pseudomonadota</taxon>
        <taxon>Betaproteobacteria</taxon>
        <taxon>Burkholderiales</taxon>
        <taxon>Comamonadaceae</taxon>
        <taxon>Ramlibacter</taxon>
    </lineage>
</organism>
<feature type="domain" description="Glycosyl transferase family 1" evidence="1">
    <location>
        <begin position="192"/>
        <end position="349"/>
    </location>
</feature>
<dbReference type="Gene3D" id="3.40.50.2000">
    <property type="entry name" value="Glycogen Phosphorylase B"/>
    <property type="match status" value="2"/>
</dbReference>
<comment type="caution">
    <text evidence="3">The sequence shown here is derived from an EMBL/GenBank/DDBJ whole genome shotgun (WGS) entry which is preliminary data.</text>
</comment>
<gene>
    <name evidence="3" type="ORF">JI746_06935</name>
</gene>
<sequence length="370" mass="39381">MGRSIFFAESSPNIGGQELQLLQQAQTLQASGWTPRILCRSGSRIGAEAQARGLAVEAVRFRSALDPGSFKCVIALVRQHRPVAVVCHSGHDANVCALAVRSGAALGLLRPRPRLVRMRTYQPGKAGAFGYNHLFDASFTPSAALRGQLLRNPKIRPERIGVLYPAIDFPQLERSAQAPLPAPLQERLGGHGPLLVHAAMLRPEKGHAFMLRVVQQLAADFPGLLYVAAGEGVLLQELQRDAQELGIAQHVHFPGMLQPVAPLIRRADVLVMPSLYEPLGMSQIEALALGIPVVVSAVGGLPETVQDAETGRVCPAPDAPGALQAWTQALADVLADPAAARAMAQRGRAQVLSQFDPAANTAALLRACEA</sequence>
<evidence type="ECO:0000313" key="3">
    <source>
        <dbReference type="EMBL" id="MBL0424839.1"/>
    </source>
</evidence>
<dbReference type="CDD" id="cd03811">
    <property type="entry name" value="GT4_GT28_WabH-like"/>
    <property type="match status" value="1"/>
</dbReference>
<accession>A0ABS1JKV4</accession>
<dbReference type="PANTHER" id="PTHR12526">
    <property type="entry name" value="GLYCOSYLTRANSFERASE"/>
    <property type="match status" value="1"/>
</dbReference>
<evidence type="ECO:0000313" key="4">
    <source>
        <dbReference type="Proteomes" id="UP000622707"/>
    </source>
</evidence>
<dbReference type="InterPro" id="IPR001296">
    <property type="entry name" value="Glyco_trans_1"/>
</dbReference>
<evidence type="ECO:0000259" key="1">
    <source>
        <dbReference type="Pfam" id="PF00534"/>
    </source>
</evidence>
<dbReference type="EMBL" id="JAEQND010000003">
    <property type="protein sequence ID" value="MBL0424839.1"/>
    <property type="molecule type" value="Genomic_DNA"/>
</dbReference>
<dbReference type="Proteomes" id="UP000622707">
    <property type="component" value="Unassembled WGS sequence"/>
</dbReference>
<proteinExistence type="predicted"/>
<keyword evidence="4" id="KW-1185">Reference proteome</keyword>